<reference evidence="1" key="1">
    <citation type="submission" date="2007-07" db="EMBL/GenBank/DDBJ databases">
        <title>PCAP assembly of the Caenorhabditis remanei genome.</title>
        <authorList>
            <consortium name="The Caenorhabditis remanei Sequencing Consortium"/>
            <person name="Wilson R.K."/>
        </authorList>
    </citation>
    <scope>NUCLEOTIDE SEQUENCE [LARGE SCALE GENOMIC DNA]</scope>
    <source>
        <strain evidence="1">PB4641</strain>
    </source>
</reference>
<dbReference type="CTD" id="9809848"/>
<dbReference type="KEGG" id="crq:GCK72_022128"/>
<dbReference type="Proteomes" id="UP000008281">
    <property type="component" value="Unassembled WGS sequence"/>
</dbReference>
<dbReference type="HOGENOM" id="CLU_1846995_0_0_1"/>
<dbReference type="FunCoup" id="E3MAF0">
    <property type="interactions" value="423"/>
</dbReference>
<gene>
    <name evidence="1" type="ORF">CRE_17153</name>
</gene>
<dbReference type="GeneID" id="9809848"/>
<dbReference type="EMBL" id="DS268431">
    <property type="protein sequence ID" value="EFO96909.1"/>
    <property type="molecule type" value="Genomic_DNA"/>
</dbReference>
<evidence type="ECO:0000313" key="2">
    <source>
        <dbReference type="Proteomes" id="UP000008281"/>
    </source>
</evidence>
<keyword evidence="2" id="KW-1185">Reference proteome</keyword>
<dbReference type="AlphaFoldDB" id="E3MAF0"/>
<organism evidence="2">
    <name type="scientific">Caenorhabditis remanei</name>
    <name type="common">Caenorhabditis vulgaris</name>
    <dbReference type="NCBI Taxonomy" id="31234"/>
    <lineage>
        <taxon>Eukaryota</taxon>
        <taxon>Metazoa</taxon>
        <taxon>Ecdysozoa</taxon>
        <taxon>Nematoda</taxon>
        <taxon>Chromadorea</taxon>
        <taxon>Rhabditida</taxon>
        <taxon>Rhabditina</taxon>
        <taxon>Rhabditomorpha</taxon>
        <taxon>Rhabditoidea</taxon>
        <taxon>Rhabditidae</taxon>
        <taxon>Peloderinae</taxon>
        <taxon>Caenorhabditis</taxon>
    </lineage>
</organism>
<protein>
    <submittedName>
        <fullName evidence="1">Uncharacterized protein</fullName>
    </submittedName>
</protein>
<accession>E3MAF0</accession>
<dbReference type="RefSeq" id="XP_003107069.2">
    <property type="nucleotide sequence ID" value="XM_003107021.2"/>
</dbReference>
<proteinExistence type="predicted"/>
<sequence length="139" mass="16837">MSIRLIVHSKNWSTGSSYFLGQYESNELHKKYDLIRHKIYHMFLFDKTAPEIHEKLQYLRAYLIRIWRVKHMCTNLKATEKNRQYVRDAYNAVMEEDRGEAQDMTTPRNTTTPKTFYTRVRRFLRSVTSVFKKKIPVRK</sequence>
<evidence type="ECO:0000313" key="1">
    <source>
        <dbReference type="EMBL" id="EFO96909.1"/>
    </source>
</evidence>
<name>E3MAF0_CAERE</name>